<accession>A0AAU8EG29</accession>
<gene>
    <name evidence="1" type="ORF">vBKpn1P3_32</name>
</gene>
<protein>
    <submittedName>
        <fullName evidence="1">Host range and adsorption protein</fullName>
    </submittedName>
</protein>
<name>A0AAU8EG29_9VIRU</name>
<organism evidence="1">
    <name type="scientific">Klebsiella phage vB_Kpn1-P3</name>
    <dbReference type="NCBI Taxonomy" id="3230838"/>
    <lineage>
        <taxon>Viruses</taxon>
    </lineage>
</organism>
<proteinExistence type="predicted"/>
<sequence length="140" mass="16092">MDVQLNLKEPGVPTEGIAFLKHAHWQSNPSFQQFHSYTGWMNLVQELIETNYRAEGLVVGVDGTVLAATIWMPVTDPHYGDVAYPIAHMIDPFWRGNVNMLRTVSKLRRACVVSLGTEWYLDVKHVSDREQRQRLRSINE</sequence>
<reference evidence="1" key="1">
    <citation type="submission" date="2024-05" db="EMBL/GenBank/DDBJ databases">
        <authorList>
            <person name="Ferriol-Gonzalez C."/>
            <person name="Concha-Eloko R."/>
            <person name="Bernabeu-Gimeno M."/>
            <person name="Fernandez-Cuenca F."/>
            <person name="Canada-Garcia J.E."/>
            <person name="Garcia-Cobos S."/>
            <person name="Sanjuan R."/>
            <person name="Domingo-Calap P."/>
        </authorList>
    </citation>
    <scope>NUCLEOTIDE SEQUENCE</scope>
</reference>
<evidence type="ECO:0000313" key="1">
    <source>
        <dbReference type="EMBL" id="XCG96315.1"/>
    </source>
</evidence>
<dbReference type="EMBL" id="PP848845">
    <property type="protein sequence ID" value="XCG96315.1"/>
    <property type="molecule type" value="Genomic_DNA"/>
</dbReference>